<organism evidence="2 3">
    <name type="scientific">Granulicatella balaenopterae</name>
    <dbReference type="NCBI Taxonomy" id="137733"/>
    <lineage>
        <taxon>Bacteria</taxon>
        <taxon>Bacillati</taxon>
        <taxon>Bacillota</taxon>
        <taxon>Bacilli</taxon>
        <taxon>Lactobacillales</taxon>
        <taxon>Carnobacteriaceae</taxon>
        <taxon>Granulicatella</taxon>
    </lineage>
</organism>
<evidence type="ECO:0000256" key="1">
    <source>
        <dbReference type="SAM" id="Phobius"/>
    </source>
</evidence>
<gene>
    <name evidence="2" type="ORF">SAMN05421767_1469</name>
</gene>
<keyword evidence="1" id="KW-0812">Transmembrane</keyword>
<dbReference type="EMBL" id="FOGF01000046">
    <property type="protein sequence ID" value="SER39615.1"/>
    <property type="molecule type" value="Genomic_DNA"/>
</dbReference>
<protein>
    <submittedName>
        <fullName evidence="2">Uncharacterized protein</fullName>
    </submittedName>
</protein>
<keyword evidence="3" id="KW-1185">Reference proteome</keyword>
<dbReference type="STRING" id="137733.SAMN05421767_1469"/>
<evidence type="ECO:0000313" key="2">
    <source>
        <dbReference type="EMBL" id="SER39615.1"/>
    </source>
</evidence>
<keyword evidence="1" id="KW-1133">Transmembrane helix</keyword>
<feature type="transmembrane region" description="Helical" evidence="1">
    <location>
        <begin position="98"/>
        <end position="117"/>
    </location>
</feature>
<sequence length="249" mass="28569">MADKKYNELYFIDKRTKKKIRYITFENLNERHPEGDYSIIGEISIKNQEENGIQKIIDEDTDIYIQKIGTYKEKRYKTIGYIPCEEHKYIAVKKKKSFLVWIILLAILALILGSLAFNNKNKADIDPNAGDYSSALKRPDNISDSQILVPGYGEFTLEKGNDTINTAFFNPEGNPCYFKFTLIEKDTNEVLYESKLVPPGKGITPIKMNKAFNEVGSYNAILKFQSFDLEDTKLEYNGSDIDVKLNVVE</sequence>
<keyword evidence="1" id="KW-0472">Membrane</keyword>
<dbReference type="RefSeq" id="WP_089747714.1">
    <property type="nucleotide sequence ID" value="NZ_FOGF01000046.1"/>
</dbReference>
<accession>A0A1H9NVB0</accession>
<dbReference type="AlphaFoldDB" id="A0A1H9NVB0"/>
<reference evidence="2 3" key="1">
    <citation type="submission" date="2016-10" db="EMBL/GenBank/DDBJ databases">
        <authorList>
            <person name="de Groot N.N."/>
        </authorList>
    </citation>
    <scope>NUCLEOTIDE SEQUENCE [LARGE SCALE GENOMIC DNA]</scope>
    <source>
        <strain evidence="2 3">DSM 15827</strain>
    </source>
</reference>
<evidence type="ECO:0000313" key="3">
    <source>
        <dbReference type="Proteomes" id="UP000198556"/>
    </source>
</evidence>
<proteinExistence type="predicted"/>
<name>A0A1H9NVB0_9LACT</name>
<dbReference type="OrthoDB" id="2166499at2"/>
<dbReference type="Proteomes" id="UP000198556">
    <property type="component" value="Unassembled WGS sequence"/>
</dbReference>